<dbReference type="PROSITE" id="PS00933">
    <property type="entry name" value="FGGY_KINASES_1"/>
    <property type="match status" value="1"/>
</dbReference>
<protein>
    <recommendedName>
        <fullName evidence="8 10">Xylulose kinase</fullName>
        <shortName evidence="8 10">Xylulokinase</shortName>
        <ecNumber evidence="8 10">2.7.1.17</ecNumber>
    </recommendedName>
</protein>
<accession>A0A0H3CX96</accession>
<dbReference type="NCBIfam" id="TIGR01312">
    <property type="entry name" value="XylB"/>
    <property type="match status" value="1"/>
</dbReference>
<evidence type="ECO:0000256" key="3">
    <source>
        <dbReference type="ARBA" id="ARBA00022679"/>
    </source>
</evidence>
<dbReference type="Pfam" id="PF02782">
    <property type="entry name" value="FGGY_C"/>
    <property type="match status" value="1"/>
</dbReference>
<evidence type="ECO:0000256" key="1">
    <source>
        <dbReference type="ARBA" id="ARBA00009156"/>
    </source>
</evidence>
<evidence type="ECO:0000256" key="8">
    <source>
        <dbReference type="HAMAP-Rule" id="MF_02220"/>
    </source>
</evidence>
<keyword evidence="6 8" id="KW-0067">ATP-binding</keyword>
<evidence type="ECO:0000256" key="5">
    <source>
        <dbReference type="ARBA" id="ARBA00022777"/>
    </source>
</evidence>
<dbReference type="SUPFAM" id="SSF53067">
    <property type="entry name" value="Actin-like ATPase domain"/>
    <property type="match status" value="2"/>
</dbReference>
<feature type="site" description="Important for activity" evidence="8">
    <location>
        <position position="10"/>
    </location>
</feature>
<dbReference type="GeneID" id="92868538"/>
<dbReference type="PROSITE" id="PS50042">
    <property type="entry name" value="CNMP_BINDING_3"/>
    <property type="match status" value="1"/>
</dbReference>
<dbReference type="GO" id="GO:0042732">
    <property type="term" value="P:D-xylose metabolic process"/>
    <property type="evidence" value="ECO:0007669"/>
    <property type="project" value="UniProtKB-KW"/>
</dbReference>
<dbReference type="PANTHER" id="PTHR43095:SF5">
    <property type="entry name" value="XYLULOSE KINASE"/>
    <property type="match status" value="1"/>
</dbReference>
<dbReference type="Gene3D" id="3.30.420.40">
    <property type="match status" value="2"/>
</dbReference>
<proteinExistence type="inferred from homology"/>
<evidence type="ECO:0000256" key="10">
    <source>
        <dbReference type="RuleBase" id="RU364073"/>
    </source>
</evidence>
<feature type="compositionally biased region" description="Basic and acidic residues" evidence="11">
    <location>
        <begin position="440"/>
        <end position="462"/>
    </location>
</feature>
<gene>
    <name evidence="8 10 13" type="primary">xylB</name>
    <name evidence="13" type="ordered locus">AMED_0739</name>
</gene>
<name>A0A0H3CX96_AMYMU</name>
<keyword evidence="2 8" id="KW-0859">Xylose metabolism</keyword>
<reference evidence="13 14" key="1">
    <citation type="journal article" date="2010" name="Cell Res.">
        <title>Complete genome sequence of the rifamycin SV-producing Amycolatopsis mediterranei U32 revealed its genetic characteristics in phylogeny and metabolism.</title>
        <authorList>
            <person name="Zhao W."/>
            <person name="Zhong Y."/>
            <person name="Yuan H."/>
            <person name="Wang J."/>
            <person name="Zheng H."/>
            <person name="Wang Y."/>
            <person name="Cen X."/>
            <person name="Xu F."/>
            <person name="Bai J."/>
            <person name="Han X."/>
            <person name="Lu G."/>
            <person name="Zhu Y."/>
            <person name="Shao Z."/>
            <person name="Yan H."/>
            <person name="Li C."/>
            <person name="Peng N."/>
            <person name="Zhang Z."/>
            <person name="Zhang Y."/>
            <person name="Lin W."/>
            <person name="Fan Y."/>
            <person name="Qin Z."/>
            <person name="Hu Y."/>
            <person name="Zhu B."/>
            <person name="Wang S."/>
            <person name="Ding X."/>
            <person name="Zhao G.P."/>
        </authorList>
    </citation>
    <scope>NUCLEOTIDE SEQUENCE [LARGE SCALE GENOMIC DNA]</scope>
    <source>
        <strain evidence="14">U-32</strain>
    </source>
</reference>
<keyword evidence="3 8" id="KW-0808">Transferase</keyword>
<evidence type="ECO:0000256" key="2">
    <source>
        <dbReference type="ARBA" id="ARBA00022629"/>
    </source>
</evidence>
<dbReference type="PANTHER" id="PTHR43095">
    <property type="entry name" value="SUGAR KINASE"/>
    <property type="match status" value="1"/>
</dbReference>
<dbReference type="InterPro" id="IPR043129">
    <property type="entry name" value="ATPase_NBD"/>
</dbReference>
<dbReference type="InterPro" id="IPR050406">
    <property type="entry name" value="FGGY_Carb_Kinase"/>
</dbReference>
<dbReference type="eggNOG" id="COG1070">
    <property type="taxonomic scope" value="Bacteria"/>
</dbReference>
<dbReference type="GO" id="GO:0005524">
    <property type="term" value="F:ATP binding"/>
    <property type="evidence" value="ECO:0007669"/>
    <property type="project" value="UniProtKB-UniRule"/>
</dbReference>
<dbReference type="InterPro" id="IPR018485">
    <property type="entry name" value="FGGY_C"/>
</dbReference>
<dbReference type="InterPro" id="IPR018483">
    <property type="entry name" value="Carb_kinase_FGGY_CS"/>
</dbReference>
<comment type="catalytic activity">
    <reaction evidence="8 10">
        <text>D-xylulose + ATP = D-xylulose 5-phosphate + ADP + H(+)</text>
        <dbReference type="Rhea" id="RHEA:10964"/>
        <dbReference type="ChEBI" id="CHEBI:15378"/>
        <dbReference type="ChEBI" id="CHEBI:17140"/>
        <dbReference type="ChEBI" id="CHEBI:30616"/>
        <dbReference type="ChEBI" id="CHEBI:57737"/>
        <dbReference type="ChEBI" id="CHEBI:456216"/>
        <dbReference type="EC" id="2.7.1.17"/>
    </reaction>
</comment>
<dbReference type="Proteomes" id="UP000000328">
    <property type="component" value="Chromosome"/>
</dbReference>
<evidence type="ECO:0000313" key="14">
    <source>
        <dbReference type="Proteomes" id="UP000000328"/>
    </source>
</evidence>
<dbReference type="EC" id="2.7.1.17" evidence="8 10"/>
<dbReference type="KEGG" id="amd:AMED_0739"/>
<dbReference type="GO" id="GO:0004856">
    <property type="term" value="F:D-xylulokinase activity"/>
    <property type="evidence" value="ECO:0007669"/>
    <property type="project" value="UniProtKB-UniRule"/>
</dbReference>
<feature type="domain" description="Cyclic nucleotide-binding" evidence="12">
    <location>
        <begin position="233"/>
        <end position="290"/>
    </location>
</feature>
<dbReference type="OrthoDB" id="9805576at2"/>
<dbReference type="InterPro" id="IPR000577">
    <property type="entry name" value="Carb_kinase_FGGY"/>
</dbReference>
<dbReference type="InterPro" id="IPR018484">
    <property type="entry name" value="FGGY_N"/>
</dbReference>
<evidence type="ECO:0000313" key="13">
    <source>
        <dbReference type="EMBL" id="ADJ42559.1"/>
    </source>
</evidence>
<dbReference type="PATRIC" id="fig|749927.5.peg.764"/>
<dbReference type="HOGENOM" id="CLU_009281_12_0_11"/>
<dbReference type="HAMAP" id="MF_02220">
    <property type="entry name" value="XylB"/>
    <property type="match status" value="1"/>
</dbReference>
<sequence>MTAELVAGIDSSTQSTKVVVCDAATGEIVRTGRASHPDGTEVAPAAWWDAFKEATNGLLDGVTAIGVGGQQHGMVTLDENDDVVRPALLWNDTRSAQAALDLIEELGGPSAWAKSVGSVPVASFTVTKLRWLAENEPELADRVARVLLPHDWLTWKLTGGDPVTDRGDASGTGYFSPSDNAYRLDVLSHAFGGRTPELPTVLGPADAAGHTPDGVLVSAGTGDNMAAALGLELQPGDAVVSLGTSGTVFGVAETGAADVSGEVAGFADATGRFLPLACTLNAARVLTATAAMLGATLSEFDRLALTAEPGAGGLTFLPYLDGERTPNLPGATGSLSGLTRDNMTPANLARSAVEGMLCGLAAGLDAVRAHGLDVQRVLLIGGGAQSRAVRAVAPLVFGVPVQLPEVAEYVALGAARQAAWALSSQAQASSAEPPSWQENQKLRLELDEPTEAQRAEGHRIQQRHLEAREAAYGVRRNLGED</sequence>
<keyword evidence="4 8" id="KW-0547">Nucleotide-binding</keyword>
<feature type="active site" description="Proton acceptor" evidence="8">
    <location>
        <position position="223"/>
    </location>
</feature>
<dbReference type="InterPro" id="IPR006000">
    <property type="entry name" value="Xylulokinase"/>
</dbReference>
<dbReference type="InterPro" id="IPR000595">
    <property type="entry name" value="cNMP-bd_dom"/>
</dbReference>
<comment type="similarity">
    <text evidence="1 8 9">Belongs to the FGGY kinase family.</text>
</comment>
<dbReference type="AlphaFoldDB" id="A0A0H3CX96"/>
<feature type="binding site" evidence="8">
    <location>
        <begin position="71"/>
        <end position="72"/>
    </location>
    <ligand>
        <name>substrate</name>
    </ligand>
</feature>
<dbReference type="RefSeq" id="WP_013222654.1">
    <property type="nucleotide sequence ID" value="NC_014318.1"/>
</dbReference>
<dbReference type="PROSITE" id="PS00445">
    <property type="entry name" value="FGGY_KINASES_2"/>
    <property type="match status" value="1"/>
</dbReference>
<keyword evidence="7 8" id="KW-0119">Carbohydrate metabolism</keyword>
<evidence type="ECO:0000256" key="7">
    <source>
        <dbReference type="ARBA" id="ARBA00023277"/>
    </source>
</evidence>
<dbReference type="PIRSF" id="PIRSF000538">
    <property type="entry name" value="GlpK"/>
    <property type="match status" value="1"/>
</dbReference>
<evidence type="ECO:0000256" key="9">
    <source>
        <dbReference type="RuleBase" id="RU003733"/>
    </source>
</evidence>
<evidence type="ECO:0000259" key="12">
    <source>
        <dbReference type="PROSITE" id="PS50042"/>
    </source>
</evidence>
<evidence type="ECO:0000256" key="6">
    <source>
        <dbReference type="ARBA" id="ARBA00022840"/>
    </source>
</evidence>
<evidence type="ECO:0000256" key="11">
    <source>
        <dbReference type="SAM" id="MobiDB-lite"/>
    </source>
</evidence>
<dbReference type="Pfam" id="PF00370">
    <property type="entry name" value="FGGY_N"/>
    <property type="match status" value="1"/>
</dbReference>
<dbReference type="CDD" id="cd07809">
    <property type="entry name" value="ASKHA_NBD_FGGY_BaXK-like"/>
    <property type="match status" value="1"/>
</dbReference>
<comment type="function">
    <text evidence="8">Catalyzes the phosphorylation of D-xylulose to D-xylulose 5-phosphate.</text>
</comment>
<evidence type="ECO:0000256" key="4">
    <source>
        <dbReference type="ARBA" id="ARBA00022741"/>
    </source>
</evidence>
<dbReference type="EMBL" id="CP002000">
    <property type="protein sequence ID" value="ADJ42559.1"/>
    <property type="molecule type" value="Genomic_DNA"/>
</dbReference>
<keyword evidence="5 8" id="KW-0418">Kinase</keyword>
<dbReference type="GO" id="GO:0005998">
    <property type="term" value="P:xylulose catabolic process"/>
    <property type="evidence" value="ECO:0007669"/>
    <property type="project" value="UniProtKB-UniRule"/>
</dbReference>
<organism evidence="13 14">
    <name type="scientific">Amycolatopsis mediterranei (strain U-32)</name>
    <dbReference type="NCBI Taxonomy" id="749927"/>
    <lineage>
        <taxon>Bacteria</taxon>
        <taxon>Bacillati</taxon>
        <taxon>Actinomycetota</taxon>
        <taxon>Actinomycetes</taxon>
        <taxon>Pseudonocardiales</taxon>
        <taxon>Pseudonocardiaceae</taxon>
        <taxon>Amycolatopsis</taxon>
    </lineage>
</organism>
<feature type="region of interest" description="Disordered" evidence="11">
    <location>
        <begin position="426"/>
        <end position="462"/>
    </location>
</feature>